<dbReference type="AlphaFoldDB" id="A0A6J1LGB7"/>
<protein>
    <submittedName>
        <fullName evidence="2">Uncharacterized protein LOC111595680</fullName>
    </submittedName>
</protein>
<keyword evidence="1" id="KW-1185">Reference proteome</keyword>
<dbReference type="InterPro" id="IPR044399">
    <property type="entry name" value="Mb-like_M"/>
</dbReference>
<gene>
    <name evidence="2" type="primary">LOC111595680</name>
</gene>
<dbReference type="KEGG" id="dhe:111595680"/>
<proteinExistence type="predicted"/>
<dbReference type="CDD" id="cd01040">
    <property type="entry name" value="Mb-like"/>
    <property type="match status" value="1"/>
</dbReference>
<dbReference type="SUPFAM" id="SSF46458">
    <property type="entry name" value="Globin-like"/>
    <property type="match status" value="1"/>
</dbReference>
<organism evidence="1 2">
    <name type="scientific">Drosophila hydei</name>
    <name type="common">Fruit fly</name>
    <dbReference type="NCBI Taxonomy" id="7224"/>
    <lineage>
        <taxon>Eukaryota</taxon>
        <taxon>Metazoa</taxon>
        <taxon>Ecdysozoa</taxon>
        <taxon>Arthropoda</taxon>
        <taxon>Hexapoda</taxon>
        <taxon>Insecta</taxon>
        <taxon>Pterygota</taxon>
        <taxon>Neoptera</taxon>
        <taxon>Endopterygota</taxon>
        <taxon>Diptera</taxon>
        <taxon>Brachycera</taxon>
        <taxon>Muscomorpha</taxon>
        <taxon>Ephydroidea</taxon>
        <taxon>Drosophilidae</taxon>
        <taxon>Drosophila</taxon>
    </lineage>
</organism>
<dbReference type="OMA" id="VFQLMIN"/>
<dbReference type="GO" id="GO:0020037">
    <property type="term" value="F:heme binding"/>
    <property type="evidence" value="ECO:0007669"/>
    <property type="project" value="InterPro"/>
</dbReference>
<dbReference type="RefSeq" id="XP_023165286.2">
    <property type="nucleotide sequence ID" value="XM_023309518.2"/>
</dbReference>
<evidence type="ECO:0000313" key="1">
    <source>
        <dbReference type="Proteomes" id="UP000504633"/>
    </source>
</evidence>
<name>A0A6J1LGB7_DROHY</name>
<dbReference type="Gene3D" id="1.10.490.10">
    <property type="entry name" value="Globins"/>
    <property type="match status" value="1"/>
</dbReference>
<dbReference type="Proteomes" id="UP000504633">
    <property type="component" value="Unplaced"/>
</dbReference>
<dbReference type="GO" id="GO:0019825">
    <property type="term" value="F:oxygen binding"/>
    <property type="evidence" value="ECO:0007669"/>
    <property type="project" value="InterPro"/>
</dbReference>
<evidence type="ECO:0000313" key="2">
    <source>
        <dbReference type="RefSeq" id="XP_023165286.2"/>
    </source>
</evidence>
<dbReference type="OrthoDB" id="7751476at2759"/>
<reference evidence="2" key="1">
    <citation type="submission" date="2025-08" db="UniProtKB">
        <authorList>
            <consortium name="RefSeq"/>
        </authorList>
    </citation>
    <scope>IDENTIFICATION</scope>
    <source>
        <strain evidence="2">15085-1641.00</strain>
        <tissue evidence="2">Whole body</tissue>
    </source>
</reference>
<dbReference type="InterPro" id="IPR009050">
    <property type="entry name" value="Globin-like_sf"/>
</dbReference>
<accession>A0A6J1LGB7</accession>
<dbReference type="InterPro" id="IPR012292">
    <property type="entry name" value="Globin/Proto"/>
</dbReference>
<dbReference type="GeneID" id="111595680"/>
<sequence>MSKTSLVSKLCEEDSSSIDVASIFPKALPELIVGPVYDECGFTLNERLALRQAWKLIKPFERRYGKEIYFDYLMENYKVFKNFRIDGKLDMHRLHGHSLAFMRYLNVVIEQNDPVFFQNMLFDNHNIHSRYRVSLKHMKMLLEDLIEYVLEKLKDVSSASLRSGFNRLLEKFQFDIPEKSSSIFMYESSGELNYNDI</sequence>